<evidence type="ECO:0000313" key="4">
    <source>
        <dbReference type="Proteomes" id="UP000429232"/>
    </source>
</evidence>
<dbReference type="InterPro" id="IPR013517">
    <property type="entry name" value="FG-GAP"/>
</dbReference>
<dbReference type="KEGG" id="mgik:GO620_008500"/>
<gene>
    <name evidence="3" type="ORF">GO620_008500</name>
</gene>
<dbReference type="Pfam" id="PF07593">
    <property type="entry name" value="UnbV_ASPIC"/>
    <property type="match status" value="1"/>
</dbReference>
<dbReference type="Gene3D" id="2.130.10.130">
    <property type="entry name" value="Integrin alpha, N-terminal"/>
    <property type="match status" value="3"/>
</dbReference>
<dbReference type="EMBL" id="CP066775">
    <property type="protein sequence ID" value="QQL51467.1"/>
    <property type="molecule type" value="Genomic_DNA"/>
</dbReference>
<dbReference type="AlphaFoldDB" id="A0A6I4I1V3"/>
<dbReference type="PANTHER" id="PTHR16026:SF0">
    <property type="entry name" value="CARTILAGE ACIDIC PROTEIN 1"/>
    <property type="match status" value="1"/>
</dbReference>
<dbReference type="PANTHER" id="PTHR16026">
    <property type="entry name" value="CARTILAGE ACIDIC PROTEIN 1"/>
    <property type="match status" value="1"/>
</dbReference>
<dbReference type="InterPro" id="IPR027039">
    <property type="entry name" value="Crtac1"/>
</dbReference>
<proteinExistence type="predicted"/>
<dbReference type="Pfam" id="PF13517">
    <property type="entry name" value="FG-GAP_3"/>
    <property type="match status" value="6"/>
</dbReference>
<evidence type="ECO:0000259" key="2">
    <source>
        <dbReference type="Pfam" id="PF07593"/>
    </source>
</evidence>
<sequence>MLKAVLRYSSVLLLLTIFSCKQKSSFDEKNALFQLLTKEQTGIDFNNKVADDTEFNVFNYRNFYNGAGVAIGDLDNDGKPDIVFTANQGLNKVYINKGNLKFEDITAKSGLNVYKRWHTGVAIADVNGDGWLDIYISNSGGLKDADRANELYINQKNGTFKEEAVQYGLADKGLSTQALFFDYDHDGDLDCFVLNNSYRPIGSFGYERDQRTKRDPQNGDRLYRNDGGRFTDVSEEANIYGSEIGFGLGIAAADLFNSGWDDLYISNDFFEHDYLYRNLHNGKFQEISDEAVRHMSLSSMGSDVADINNDGYPDIFTTDMLPENDYRLKTTTKFDEYDIYNAKLKNTFHHQFTTNCLQLNNGDGTFSEIANLSGINATDWSWGALSFDFNNDGWKDLFVNNGISRDLTNQDFLTYFSSTEVMNEVQHDGFKPKKLLDLMPKTPIPSYGFINQKNLTFKNESEKLGFFRPAYSNGAAYGDLDGDGDIDLVVNNENMEAFVYRNMTTERSHKNYLKVELKGSGLNTFGVGAKVTVYVNGNAQLIEQMPTRGFESSSDPVMNFGVGNAKNIDSVKVVWTDFKMQLLKNVKPNTKLVLKQSEANGKFRPYTKPQKPLYNNVTKQQISGDIFHKENDYKDFDEQRLIPKMLSTEGPKLAVADVNGDKLDDFFVGGATGDTAKLFIQQPDGRFIQKKIAAFEQDRICEDIGAQFFDADHDGDMDLVVVSGGNQSQGDAISKLSRLYINDGKGNFTRKFSGWPLISMNASCVRVNDKTGDVFIGGRSTPGAYGMPASSKLLHNDGHGNFTDVSTSVGSQLQNLGMVTDAQWIDIDGNGQFSLAIVGDWMPLTIFKYQGDKLVKATEVNNSSGWWNCLTVADVNADGKPDLVAGNRGLNSKIQADAIHPAKLYVSDFDNNGQVECIPVYYKTDGKAYPFNLHDDLIKQLPYLKKKILRYDAYAGKSIEDVFTAEELAKAKLLTVTQTQTCAFINKGKGQFTMQALPVMAQLSEVFSILQTDVNKDGINDLFMGGNFFGLKPEVGRYDASYGVTFLGTKNKGFNYMTPAQSGMSITGEIRDIKTISTKKGKQIIIARNNDSLQIFGSN</sequence>
<protein>
    <submittedName>
        <fullName evidence="3">VCBS repeat-containing protein</fullName>
    </submittedName>
</protein>
<evidence type="ECO:0000313" key="3">
    <source>
        <dbReference type="EMBL" id="QQL51467.1"/>
    </source>
</evidence>
<organism evidence="3 4">
    <name type="scientific">Mucilaginibacter ginkgonis</name>
    <dbReference type="NCBI Taxonomy" id="2682091"/>
    <lineage>
        <taxon>Bacteria</taxon>
        <taxon>Pseudomonadati</taxon>
        <taxon>Bacteroidota</taxon>
        <taxon>Sphingobacteriia</taxon>
        <taxon>Sphingobacteriales</taxon>
        <taxon>Sphingobacteriaceae</taxon>
        <taxon>Mucilaginibacter</taxon>
    </lineage>
</organism>
<dbReference type="InterPro" id="IPR028994">
    <property type="entry name" value="Integrin_alpha_N"/>
</dbReference>
<dbReference type="Proteomes" id="UP000429232">
    <property type="component" value="Chromosome"/>
</dbReference>
<keyword evidence="1" id="KW-0732">Signal</keyword>
<dbReference type="SUPFAM" id="SSF69318">
    <property type="entry name" value="Integrin alpha N-terminal domain"/>
    <property type="match status" value="3"/>
</dbReference>
<name>A0A6I4I1V3_9SPHI</name>
<dbReference type="RefSeq" id="WP_157524215.1">
    <property type="nucleotide sequence ID" value="NZ_CP066775.1"/>
</dbReference>
<evidence type="ECO:0000256" key="1">
    <source>
        <dbReference type="ARBA" id="ARBA00022729"/>
    </source>
</evidence>
<feature type="domain" description="ASPIC/UnbV" evidence="2">
    <location>
        <begin position="526"/>
        <end position="592"/>
    </location>
</feature>
<keyword evidence="4" id="KW-1185">Reference proteome</keyword>
<dbReference type="PROSITE" id="PS51257">
    <property type="entry name" value="PROKAR_LIPOPROTEIN"/>
    <property type="match status" value="1"/>
</dbReference>
<accession>A0A6I4I1V3</accession>
<reference evidence="3 4" key="1">
    <citation type="submission" date="2020-12" db="EMBL/GenBank/DDBJ databases">
        <title>HMF7856_wgs.fasta genome submission.</title>
        <authorList>
            <person name="Kang H."/>
            <person name="Kim H."/>
            <person name="Joh K."/>
        </authorList>
    </citation>
    <scope>NUCLEOTIDE SEQUENCE [LARGE SCALE GENOMIC DNA]</scope>
    <source>
        <strain evidence="3 4">HMF7856</strain>
    </source>
</reference>
<dbReference type="InterPro" id="IPR011519">
    <property type="entry name" value="UnbV_ASPIC"/>
</dbReference>